<dbReference type="PIRSF" id="PIRSF020606">
    <property type="entry name" value="UCP020606"/>
    <property type="match status" value="1"/>
</dbReference>
<reference evidence="2 3" key="1">
    <citation type="submission" date="2017-11" db="EMBL/GenBank/DDBJ databases">
        <title>Comparitive Functional Genomics of Dry Heat Resistant strains isolated from the Viking Spacecraft.</title>
        <authorList>
            <person name="Seuylemezian A."/>
            <person name="Cooper K."/>
            <person name="Vaishampayan P."/>
        </authorList>
    </citation>
    <scope>NUCLEOTIDE SEQUENCE [LARGE SCALE GENOMIC DNA]</scope>
    <source>
        <strain evidence="2 3">V32-6</strain>
    </source>
</reference>
<evidence type="ECO:0000313" key="2">
    <source>
        <dbReference type="EMBL" id="PLS09644.1"/>
    </source>
</evidence>
<accession>A0A2N5HVU7</accession>
<feature type="transmembrane region" description="Helical" evidence="1">
    <location>
        <begin position="100"/>
        <end position="119"/>
    </location>
</feature>
<sequence>MKGKSILTIHAMLLLVVTAVFIWSIIKPASYLSWALEAIPAIIVLMIALSTYNKFRLTTLSYVIITILAILMFIGGHYTYSKVPLFNWLKDTFDFKRNHYDRFGHFIKGMLSMVIREILVRKTLLTKGTWLFWIVTSITLAISAMYEIVEWISFVIGKGGKTAKNFLGNQGDIWDAQWDMVLTLAGTIIALLFLSKLHNRLLRKELGKGLSNY</sequence>
<name>A0A2N5HVU7_9BACI</name>
<keyword evidence="1" id="KW-0472">Membrane</keyword>
<dbReference type="Pfam" id="PF09997">
    <property type="entry name" value="DUF2238"/>
    <property type="match status" value="1"/>
</dbReference>
<feature type="transmembrane region" description="Helical" evidence="1">
    <location>
        <begin position="131"/>
        <end position="156"/>
    </location>
</feature>
<feature type="transmembrane region" description="Helical" evidence="1">
    <location>
        <begin position="176"/>
        <end position="194"/>
    </location>
</feature>
<keyword evidence="1" id="KW-0812">Transmembrane</keyword>
<dbReference type="InterPro" id="IPR014509">
    <property type="entry name" value="YjdF-like"/>
</dbReference>
<evidence type="ECO:0000313" key="3">
    <source>
        <dbReference type="Proteomes" id="UP000234950"/>
    </source>
</evidence>
<evidence type="ECO:0000256" key="1">
    <source>
        <dbReference type="SAM" id="Phobius"/>
    </source>
</evidence>
<protein>
    <submittedName>
        <fullName evidence="2">DUF2238 domain-containing protein</fullName>
    </submittedName>
</protein>
<comment type="caution">
    <text evidence="2">The sequence shown here is derived from an EMBL/GenBank/DDBJ whole genome shotgun (WGS) entry which is preliminary data.</text>
</comment>
<proteinExistence type="predicted"/>
<dbReference type="InterPro" id="IPR058534">
    <property type="entry name" value="YjdF"/>
</dbReference>
<gene>
    <name evidence="2" type="ORF">CVD27_02070</name>
</gene>
<keyword evidence="1" id="KW-1133">Transmembrane helix</keyword>
<dbReference type="AlphaFoldDB" id="A0A2N5HVU7"/>
<organism evidence="2 3">
    <name type="scientific">Neobacillus cucumis</name>
    <dbReference type="NCBI Taxonomy" id="1740721"/>
    <lineage>
        <taxon>Bacteria</taxon>
        <taxon>Bacillati</taxon>
        <taxon>Bacillota</taxon>
        <taxon>Bacilli</taxon>
        <taxon>Bacillales</taxon>
        <taxon>Bacillaceae</taxon>
        <taxon>Neobacillus</taxon>
    </lineage>
</organism>
<dbReference type="OrthoDB" id="9786473at2"/>
<feature type="transmembrane region" description="Helical" evidence="1">
    <location>
        <begin position="32"/>
        <end position="52"/>
    </location>
</feature>
<keyword evidence="3" id="KW-1185">Reference proteome</keyword>
<dbReference type="Proteomes" id="UP000234950">
    <property type="component" value="Unassembled WGS sequence"/>
</dbReference>
<dbReference type="RefSeq" id="WP_101646226.1">
    <property type="nucleotide sequence ID" value="NZ_PGVE01000012.1"/>
</dbReference>
<dbReference type="EMBL" id="PGVE01000012">
    <property type="protein sequence ID" value="PLS09644.1"/>
    <property type="molecule type" value="Genomic_DNA"/>
</dbReference>
<feature type="transmembrane region" description="Helical" evidence="1">
    <location>
        <begin position="59"/>
        <end position="80"/>
    </location>
</feature>
<feature type="transmembrane region" description="Helical" evidence="1">
    <location>
        <begin position="7"/>
        <end position="26"/>
    </location>
</feature>